<dbReference type="EMBL" id="CP001279">
    <property type="protein sequence ID" value="ACM93328.1"/>
    <property type="molecule type" value="Genomic_DNA"/>
</dbReference>
<evidence type="ECO:0000313" key="2">
    <source>
        <dbReference type="EMBL" id="ACM93328.1"/>
    </source>
</evidence>
<keyword evidence="3" id="KW-1185">Reference proteome</keyword>
<keyword evidence="1" id="KW-0812">Transmembrane</keyword>
<name>B9L841_NAUPA</name>
<reference evidence="2 3" key="1">
    <citation type="journal article" date="2009" name="PLoS Genet.">
        <title>Adaptations to submarine hydrothermal environments exemplified by the genome of Nautilia profundicola.</title>
        <authorList>
            <person name="Campbell B.J."/>
            <person name="Smith J.L."/>
            <person name="Hanson T.E."/>
            <person name="Klotz M.G."/>
            <person name="Stein L.Y."/>
            <person name="Lee C.K."/>
            <person name="Wu D."/>
            <person name="Robinson J.M."/>
            <person name="Khouri H.M."/>
            <person name="Eisen J.A."/>
            <person name="Cary S.C."/>
        </authorList>
    </citation>
    <scope>NUCLEOTIDE SEQUENCE [LARGE SCALE GENOMIC DNA]</scope>
    <source>
        <strain evidence="3">ATCC BAA-1463 / DSM 18972 / AmH</strain>
    </source>
</reference>
<dbReference type="RefSeq" id="WP_015902380.1">
    <property type="nucleotide sequence ID" value="NC_012115.1"/>
</dbReference>
<protein>
    <submittedName>
        <fullName evidence="2">Uncharacterized protein</fullName>
    </submittedName>
</protein>
<evidence type="ECO:0000313" key="3">
    <source>
        <dbReference type="Proteomes" id="UP000000448"/>
    </source>
</evidence>
<dbReference type="Proteomes" id="UP000000448">
    <property type="component" value="Chromosome"/>
</dbReference>
<sequence>MKIAKWSIAALISYGATLWIKNLVFNFVASILVWYLTLYYLNKFLEG</sequence>
<dbReference type="HOGENOM" id="CLU_3170588_0_0_7"/>
<keyword evidence="1" id="KW-0472">Membrane</keyword>
<keyword evidence="1" id="KW-1133">Transmembrane helix</keyword>
<dbReference type="STRING" id="598659.NAMH_0376"/>
<proteinExistence type="predicted"/>
<organism evidence="2 3">
    <name type="scientific">Nautilia profundicola (strain ATCC BAA-1463 / DSM 18972 / AmH)</name>
    <dbReference type="NCBI Taxonomy" id="598659"/>
    <lineage>
        <taxon>Bacteria</taxon>
        <taxon>Pseudomonadati</taxon>
        <taxon>Campylobacterota</taxon>
        <taxon>Epsilonproteobacteria</taxon>
        <taxon>Nautiliales</taxon>
        <taxon>Nautiliaceae</taxon>
        <taxon>Nautilia</taxon>
    </lineage>
</organism>
<feature type="transmembrane region" description="Helical" evidence="1">
    <location>
        <begin position="23"/>
        <end position="41"/>
    </location>
</feature>
<evidence type="ECO:0000256" key="1">
    <source>
        <dbReference type="SAM" id="Phobius"/>
    </source>
</evidence>
<accession>B9L841</accession>
<gene>
    <name evidence="2" type="ordered locus">NAMH_0376</name>
</gene>
<dbReference type="AlphaFoldDB" id="B9L841"/>
<dbReference type="KEGG" id="nam:NAMH_0376"/>